<organism evidence="2 3">
    <name type="scientific">Methylobacterium haplocladii</name>
    <dbReference type="NCBI Taxonomy" id="1176176"/>
    <lineage>
        <taxon>Bacteria</taxon>
        <taxon>Pseudomonadati</taxon>
        <taxon>Pseudomonadota</taxon>
        <taxon>Alphaproteobacteria</taxon>
        <taxon>Hyphomicrobiales</taxon>
        <taxon>Methylobacteriaceae</taxon>
        <taxon>Methylobacterium</taxon>
    </lineage>
</organism>
<name>A0A512IML5_9HYPH</name>
<evidence type="ECO:0000313" key="2">
    <source>
        <dbReference type="EMBL" id="GEO98956.1"/>
    </source>
</evidence>
<accession>A0A512IML5</accession>
<sequence>MTEIKLDKMKTLAGGGGPCGRDKGGSAPAPTPAPTPSKGGKCS</sequence>
<proteinExistence type="predicted"/>
<dbReference type="Proteomes" id="UP000321258">
    <property type="component" value="Unassembled WGS sequence"/>
</dbReference>
<comment type="caution">
    <text evidence="2">The sequence shown here is derived from an EMBL/GenBank/DDBJ whole genome shotgun (WGS) entry which is preliminary data.</text>
</comment>
<evidence type="ECO:0000313" key="3">
    <source>
        <dbReference type="Proteomes" id="UP000321258"/>
    </source>
</evidence>
<dbReference type="EMBL" id="BJZT01000013">
    <property type="protein sequence ID" value="GEO98956.1"/>
    <property type="molecule type" value="Genomic_DNA"/>
</dbReference>
<feature type="compositionally biased region" description="Basic and acidic residues" evidence="1">
    <location>
        <begin position="1"/>
        <end position="10"/>
    </location>
</feature>
<protein>
    <submittedName>
        <fullName evidence="2">Uncharacterized protein</fullName>
    </submittedName>
</protein>
<feature type="region of interest" description="Disordered" evidence="1">
    <location>
        <begin position="1"/>
        <end position="43"/>
    </location>
</feature>
<dbReference type="RefSeq" id="WP_280177967.1">
    <property type="nucleotide sequence ID" value="NZ_BJZT01000013.1"/>
</dbReference>
<keyword evidence="3" id="KW-1185">Reference proteome</keyword>
<reference evidence="2 3" key="1">
    <citation type="submission" date="2019-07" db="EMBL/GenBank/DDBJ databases">
        <title>Whole genome shotgun sequence of Methylobacterium haplocladii NBRC 107714.</title>
        <authorList>
            <person name="Hosoyama A."/>
            <person name="Uohara A."/>
            <person name="Ohji S."/>
            <person name="Ichikawa N."/>
        </authorList>
    </citation>
    <scope>NUCLEOTIDE SEQUENCE [LARGE SCALE GENOMIC DNA]</scope>
    <source>
        <strain evidence="2 3">NBRC 107714</strain>
    </source>
</reference>
<evidence type="ECO:0000256" key="1">
    <source>
        <dbReference type="SAM" id="MobiDB-lite"/>
    </source>
</evidence>
<dbReference type="AlphaFoldDB" id="A0A512IML5"/>
<gene>
    <name evidence="2" type="ORF">MHA02_13440</name>
</gene>